<organism evidence="1 2">
    <name type="scientific">Chaenocephalus aceratus</name>
    <name type="common">Blackfin icefish</name>
    <name type="synonym">Chaenichthys aceratus</name>
    <dbReference type="NCBI Taxonomy" id="36190"/>
    <lineage>
        <taxon>Eukaryota</taxon>
        <taxon>Metazoa</taxon>
        <taxon>Chordata</taxon>
        <taxon>Craniata</taxon>
        <taxon>Vertebrata</taxon>
        <taxon>Euteleostomi</taxon>
        <taxon>Actinopterygii</taxon>
        <taxon>Neopterygii</taxon>
        <taxon>Teleostei</taxon>
        <taxon>Neoteleostei</taxon>
        <taxon>Acanthomorphata</taxon>
        <taxon>Eupercaria</taxon>
        <taxon>Perciformes</taxon>
        <taxon>Notothenioidei</taxon>
        <taxon>Channichthyidae</taxon>
        <taxon>Chaenocephalus</taxon>
    </lineage>
</organism>
<dbReference type="EMBL" id="CM043790">
    <property type="protein sequence ID" value="KAI4824919.1"/>
    <property type="molecule type" value="Genomic_DNA"/>
</dbReference>
<comment type="caution">
    <text evidence="1">The sequence shown here is derived from an EMBL/GenBank/DDBJ whole genome shotgun (WGS) entry which is preliminary data.</text>
</comment>
<evidence type="ECO:0000313" key="1">
    <source>
        <dbReference type="EMBL" id="KAI4824919.1"/>
    </source>
</evidence>
<name>A0ACB9XEX7_CHAAC</name>
<accession>A0ACB9XEX7</accession>
<proteinExistence type="predicted"/>
<gene>
    <name evidence="1" type="ORF">KUCAC02_020632</name>
</gene>
<evidence type="ECO:0000313" key="2">
    <source>
        <dbReference type="Proteomes" id="UP001057452"/>
    </source>
</evidence>
<protein>
    <submittedName>
        <fullName evidence="1">Uncharacterized protein</fullName>
    </submittedName>
</protein>
<keyword evidence="2" id="KW-1185">Reference proteome</keyword>
<reference evidence="1" key="1">
    <citation type="submission" date="2022-05" db="EMBL/GenBank/DDBJ databases">
        <title>Chromosome-level genome of Chaenocephalus aceratus.</title>
        <authorList>
            <person name="Park H."/>
        </authorList>
    </citation>
    <scope>NUCLEOTIDE SEQUENCE</scope>
    <source>
        <strain evidence="1">KU_202001</strain>
    </source>
</reference>
<feature type="non-terminal residue" evidence="1">
    <location>
        <position position="1"/>
    </location>
</feature>
<sequence length="1745" mass="190451">DLALDMLHRKHYYDDEQECERLDKSLALALRHLRTRPGIHTHSGRDGHANDTHDETSTDVSTAEPPRQQLSGLLHLAASHGLRTVAAFLLQQPGARRALRTPNARGLTAACVAQSRGHEQLLELFTQFEKSSTVHERLHFYPGGRVFQHHLNLGTYILTFPGREEGAETPRSEESCLQGRDNKGSVAATHVVPQPCSNGLSVVTIETCSTTKEEGGSPPSLEQRAQGEDSAAVTHISCTSAKLCQGQEAGGEQKGAPAANSPAGRYRKNKKRTKKSTRHAAESPGNNRSTPEANRGSTPQPATGSTTETDGPISPREPVVASVKVDTKTEETPLPIKPESGTGGDRKCAGRKAVALPTVNTTVEKQEAEKWEAEPLICERVAETGAQTERGGTGPAEVDPDLESAAVAMGQEQSKDPQESLSDTEEPGQPDTVNNSPPNTNPKSPDMDIKPRRGLWRDGGWMGSTVGSPPQGLDTVAHSVWYQGEHLDQGADEDCNREEARSQSVWYDSDTPDQSRHEQLEQGVREQEECDVGSAQASALSSLQLLDQGLAFHQLSSALSQPHAAGTQPALSHGPWAQRREVHGSQPEEEVGPEWKEGGVEGDGEEPEKESKDKTGSGEDAMHLPSPTECQTRATHVPDCDATNSDCTGATQEFIPTDRKTDQTASQTLETEGLSEDDIMDVHGPDHFSTGSIVTASELSQTDINNAEGEEITSVQPGGEETLEPTELESNGLAGLVQHTLDYVDIKAASENKDLTVDGKDETSVERTALVESNSLKEPTIKLSVPTEFTKELVEFPEQNSQHVESVASVDLTGRPFMESVRPTEAVGVPFEATADVLPLDVGEGSAETTVKETLEHCLAAEMLRDQQHREEHTNKLCVGEEEASQERKNLLLPVDIKPLQEKISNEVDIQGHTQIELPGFVPEKKDPSGPDSEDSLGENEDQSICQEERGIQHQLLESITAEAECSHPHSQASEEREHGEQASREMSEPELDGPVQTACEADVPILPLPVTPCNSTSMADPGPEELPSPVPVETDRSSQSLEDLTLLPAIPLGAGSDTFQSEGHESVAMHVAEVCVFEGKDTLDTMDGWKERENKKMMRKDMVSLDDTPSTVAEEGECQQGRNEPDDTHTLQPKDPPPRVGHWDRGMRVSRSSTHDALTQDAFSPSEGALSGGIPDAVAPHSSRLSWKSETEDRGGGMVEKGPEEEDEEKKDQVSESPVYSAISRASARSLSPLRRHSWEPARNNPPADMDLTQRSSMKSLSGEMQRAKPPLHRRSISWCPSNLRRPDHEQIDSRSYSLEGLEGERGALPAQCPPLSEQQGGAAGTSVRVDLQERRGSLLSLTEEEQEGEHTHCQPSHQALSVTNSCPAMFPPPTLTKSFSMVTISQRELDGGSSFCPNSGSLEYSPCAPSSCLYCSKPLHSKDTFLCNNCGGHVHKCCRESLSVCTKSRTKQPSPVPEAAPGSAVSLRTKCKNTYTLLWLRSPLPTLFPRRHNSIFNPHNSNLSKSISTSNIAGLDVEVPLKGLKSLSQSTDSLHKGSKVNASTESLTDEGTEMMDSQLMGEFEWDVKDLEADSWSGTMDKKFLKTLKKDEIKKQDVIYELYQTEFHHVRTLRIMSEVYYKGLHKDLQLDNTTLDKIFPVLDDLLETHTHFLTLLLERKKASSTEGEGSSNFLICSIGDVLLNQFSGCSADRMKKVYGKFCSRHSEAVNLYKDLHAKDKRFQGFIKVSTLLKSKHIMGVVTGL</sequence>
<dbReference type="Proteomes" id="UP001057452">
    <property type="component" value="Chromosome 6"/>
</dbReference>